<name>A0A7Y9ZNP6_9ACTN</name>
<feature type="transmembrane region" description="Helical" evidence="1">
    <location>
        <begin position="418"/>
        <end position="434"/>
    </location>
</feature>
<dbReference type="PANTHER" id="PTHR37422">
    <property type="entry name" value="TEICHURONIC ACID BIOSYNTHESIS PROTEIN TUAE"/>
    <property type="match status" value="1"/>
</dbReference>
<feature type="transmembrane region" description="Helical" evidence="1">
    <location>
        <begin position="446"/>
        <end position="466"/>
    </location>
</feature>
<dbReference type="Proteomes" id="UP000562045">
    <property type="component" value="Unassembled WGS sequence"/>
</dbReference>
<comment type="caution">
    <text evidence="2">The sequence shown here is derived from an EMBL/GenBank/DDBJ whole genome shotgun (WGS) entry which is preliminary data.</text>
</comment>
<evidence type="ECO:0000256" key="1">
    <source>
        <dbReference type="SAM" id="Phobius"/>
    </source>
</evidence>
<dbReference type="RefSeq" id="WP_179651705.1">
    <property type="nucleotide sequence ID" value="NZ_JACBZM010000001.1"/>
</dbReference>
<evidence type="ECO:0000313" key="2">
    <source>
        <dbReference type="EMBL" id="NYI47658.1"/>
    </source>
</evidence>
<organism evidence="2 3">
    <name type="scientific">Nocardioides aromaticivorans</name>
    <dbReference type="NCBI Taxonomy" id="200618"/>
    <lineage>
        <taxon>Bacteria</taxon>
        <taxon>Bacillati</taxon>
        <taxon>Actinomycetota</taxon>
        <taxon>Actinomycetes</taxon>
        <taxon>Propionibacteriales</taxon>
        <taxon>Nocardioidaceae</taxon>
        <taxon>Nocardioides</taxon>
    </lineage>
</organism>
<feature type="transmembrane region" description="Helical" evidence="1">
    <location>
        <begin position="249"/>
        <end position="266"/>
    </location>
</feature>
<feature type="transmembrane region" description="Helical" evidence="1">
    <location>
        <begin position="364"/>
        <end position="388"/>
    </location>
</feature>
<accession>A0A7Y9ZNP6</accession>
<dbReference type="PANTHER" id="PTHR37422:SF13">
    <property type="entry name" value="LIPOPOLYSACCHARIDE BIOSYNTHESIS PROTEIN PA4999-RELATED"/>
    <property type="match status" value="1"/>
</dbReference>
<gene>
    <name evidence="2" type="ORF">BJ993_004738</name>
</gene>
<feature type="transmembrane region" description="Helical" evidence="1">
    <location>
        <begin position="127"/>
        <end position="149"/>
    </location>
</feature>
<feature type="transmembrane region" description="Helical" evidence="1">
    <location>
        <begin position="273"/>
        <end position="292"/>
    </location>
</feature>
<feature type="transmembrane region" description="Helical" evidence="1">
    <location>
        <begin position="226"/>
        <end position="243"/>
    </location>
</feature>
<dbReference type="AlphaFoldDB" id="A0A7Y9ZNP6"/>
<feature type="transmembrane region" description="Helical" evidence="1">
    <location>
        <begin position="62"/>
        <end position="83"/>
    </location>
</feature>
<protein>
    <submittedName>
        <fullName evidence="2">Uncharacterized protein</fullName>
    </submittedName>
</protein>
<reference evidence="2 3" key="1">
    <citation type="submission" date="2020-07" db="EMBL/GenBank/DDBJ databases">
        <title>Sequencing the genomes of 1000 actinobacteria strains.</title>
        <authorList>
            <person name="Klenk H.-P."/>
        </authorList>
    </citation>
    <scope>NUCLEOTIDE SEQUENCE [LARGE SCALE GENOMIC DNA]</scope>
    <source>
        <strain evidence="2 3">DSM 15131</strain>
    </source>
</reference>
<dbReference type="EMBL" id="JACBZM010000001">
    <property type="protein sequence ID" value="NYI47658.1"/>
    <property type="molecule type" value="Genomic_DNA"/>
</dbReference>
<keyword evidence="1" id="KW-0812">Transmembrane</keyword>
<keyword evidence="1" id="KW-0472">Membrane</keyword>
<feature type="transmembrane region" description="Helical" evidence="1">
    <location>
        <begin position="95"/>
        <end position="115"/>
    </location>
</feature>
<sequence length="680" mass="72021">MAEVPGTEPPATRAARRAFVVGIVGLPVWWVLGLASAVPLLVTVPMAWDLWTRRGLRVPRHFGWWLLFLVWVVIGVGTLWATAPGTADAGGGTRILVFGFRLLWYVACTVMLLWIGNTPARFVPDRLLHRVFGSVFVVAVVGGLIGVLLPDLAVTTLAERVLPGGLRSNEFVRTLVSAEFADVQKVLGDEGARPKAPFPYTNTWGSVMALSLVYFLAAAARVQRRWHPAVVAVLAVAVVPVVLSLNRGLWLALIAAAAGVLALAALRRHTLALAGLVGVLVFLGVAITSTPLGETVFSRLDHPHSNDRRSQLIVATIASMSEGSPAVGYGSTRDAAGTFTSIAGGATADCAACGVPPLGTQGQLWLVLFSQGWIGAAFFLTFFVLALARTVRCQTLNATVATFVVGIFLLQLTVYDTLGLPMMLVMAAVGLAWREREEGARLHLPSGPAVAIVAGSALLGAVVALVDLSPGDRLASTVTIALTTAPTYLDVGADTSGPEVDAIADVTTTSSVDTEAALLFSERALTRAGNRSDLTPRELRRGMTLAAPPLSTVIEVTMTTSAPRDPSTAALAVAEEYLAERQRFLDARRDDLAARLATNLAATDPLDPAWSTSRDYLRAAIDHLTTHHPEVGRIIRVSDVHRVADDRSVPVTTGGGLGGLLGVGLTAVAGHRPRRSRWQR</sequence>
<evidence type="ECO:0000313" key="3">
    <source>
        <dbReference type="Proteomes" id="UP000562045"/>
    </source>
</evidence>
<proteinExistence type="predicted"/>
<keyword evidence="1" id="KW-1133">Transmembrane helix</keyword>
<feature type="transmembrane region" description="Helical" evidence="1">
    <location>
        <begin position="203"/>
        <end position="219"/>
    </location>
</feature>
<feature type="transmembrane region" description="Helical" evidence="1">
    <location>
        <begin position="28"/>
        <end position="50"/>
    </location>
</feature>
<dbReference type="InterPro" id="IPR051533">
    <property type="entry name" value="WaaL-like"/>
</dbReference>